<keyword evidence="1" id="KW-0479">Metal-binding</keyword>
<evidence type="ECO:0000259" key="4">
    <source>
        <dbReference type="PROSITE" id="PS00497"/>
    </source>
</evidence>
<dbReference type="Proteomes" id="UP000002640">
    <property type="component" value="Unassembled WGS sequence"/>
</dbReference>
<dbReference type="OMA" id="ECIGPAN"/>
<protein>
    <recommendedName>
        <fullName evidence="4 5">Tyrosinase copper-binding domain-containing protein</fullName>
    </recommendedName>
</protein>
<keyword evidence="7" id="KW-1185">Reference proteome</keyword>
<dbReference type="Pfam" id="PF00264">
    <property type="entry name" value="Tyrosinase"/>
    <property type="match status" value="1"/>
</dbReference>
<feature type="domain" description="Tyrosinase copper-binding" evidence="5">
    <location>
        <begin position="250"/>
        <end position="261"/>
    </location>
</feature>
<dbReference type="InParanoid" id="G5A884"/>
<evidence type="ECO:0000256" key="2">
    <source>
        <dbReference type="ARBA" id="ARBA00023008"/>
    </source>
</evidence>
<dbReference type="PANTHER" id="PTHR11474:SF126">
    <property type="entry name" value="TYROSINASE-LIKE PROTEIN TYR-1-RELATED"/>
    <property type="match status" value="1"/>
</dbReference>
<sequence length="521" mass="57208">MAMVRVFVVVLVTGLLLLSSSLTYGQQVGTSCSKPRVRKSWDALEASEKTLYLDAVAAAMKAGFHQKFVQIHTTYFSGVEAHKSPTFVYWHRMLLLGYENMLRSLNSSYKCVTVPYWDHLSGSAQQGAGSCSTIENCSPIIADTGGTTGLSKSIKIYNVSYAYTTKVKCVNQGVLSLFCGNTTTCANCTLRQSSRYMPSYPDEASFSSVTSQLFTASAWVNVSAAIENGVHNTVHNALSGMMAYMQAPLDPVFYSHHALIDLLQTIYLKCKLGDEQTYLSAESKGSDPRFWTSSARPDGGTFSASDNVTMHLSAFDGQTFVNAWQNPSNILYLFFKDLPYTYAAYVDAKDIGNYSYTYNISGGLANLYQNCSGSSTLSAVSSSSALLAEDRQATVTRAPPPPKPLCHAINEGTDEDDVIKRVNIALFEAARLFGFEVWAARAQVEMVMCQRYVECIGPANDYSDTYRKSFNIEGHPRCYLIAKDIAAGNRVIGIPKWRKITSRFLPCPLKDGESAYTTAKA</sequence>
<keyword evidence="2" id="KW-0186">Copper</keyword>
<dbReference type="PROSITE" id="PS00498">
    <property type="entry name" value="TYROSINASE_2"/>
    <property type="match status" value="1"/>
</dbReference>
<evidence type="ECO:0000259" key="5">
    <source>
        <dbReference type="PROSITE" id="PS00498"/>
    </source>
</evidence>
<evidence type="ECO:0000256" key="3">
    <source>
        <dbReference type="SAM" id="SignalP"/>
    </source>
</evidence>
<reference evidence="6 7" key="1">
    <citation type="journal article" date="2006" name="Science">
        <title>Phytophthora genome sequences uncover evolutionary origins and mechanisms of pathogenesis.</title>
        <authorList>
            <person name="Tyler B.M."/>
            <person name="Tripathy S."/>
            <person name="Zhang X."/>
            <person name="Dehal P."/>
            <person name="Jiang R.H."/>
            <person name="Aerts A."/>
            <person name="Arredondo F.D."/>
            <person name="Baxter L."/>
            <person name="Bensasson D."/>
            <person name="Beynon J.L."/>
            <person name="Chapman J."/>
            <person name="Damasceno C.M."/>
            <person name="Dorrance A.E."/>
            <person name="Dou D."/>
            <person name="Dickerman A.W."/>
            <person name="Dubchak I.L."/>
            <person name="Garbelotto M."/>
            <person name="Gijzen M."/>
            <person name="Gordon S.G."/>
            <person name="Govers F."/>
            <person name="Grunwald N.J."/>
            <person name="Huang W."/>
            <person name="Ivors K.L."/>
            <person name="Jones R.W."/>
            <person name="Kamoun S."/>
            <person name="Krampis K."/>
            <person name="Lamour K.H."/>
            <person name="Lee M.K."/>
            <person name="McDonald W.H."/>
            <person name="Medina M."/>
            <person name="Meijer H.J."/>
            <person name="Nordberg E.K."/>
            <person name="Maclean D.J."/>
            <person name="Ospina-Giraldo M.D."/>
            <person name="Morris P.F."/>
            <person name="Phuntumart V."/>
            <person name="Putnam N.H."/>
            <person name="Rash S."/>
            <person name="Rose J.K."/>
            <person name="Sakihama Y."/>
            <person name="Salamov A.A."/>
            <person name="Savidor A."/>
            <person name="Scheuring C.F."/>
            <person name="Smith B.M."/>
            <person name="Sobral B.W."/>
            <person name="Terry A."/>
            <person name="Torto-Alalibo T.A."/>
            <person name="Win J."/>
            <person name="Xu Z."/>
            <person name="Zhang H."/>
            <person name="Grigoriev I.V."/>
            <person name="Rokhsar D.S."/>
            <person name="Boore J.L."/>
        </authorList>
    </citation>
    <scope>NUCLEOTIDE SEQUENCE [LARGE SCALE GENOMIC DNA]</scope>
    <source>
        <strain evidence="6 7">P6497</strain>
    </source>
</reference>
<evidence type="ECO:0000313" key="6">
    <source>
        <dbReference type="EMBL" id="EGZ08110.1"/>
    </source>
</evidence>
<dbReference type="KEGG" id="psoj:PHYSODRAFT_255991"/>
<dbReference type="SUPFAM" id="SSF48056">
    <property type="entry name" value="Di-copper centre-containing domain"/>
    <property type="match status" value="1"/>
</dbReference>
<feature type="chain" id="PRO_5003473082" description="Tyrosinase copper-binding domain-containing protein" evidence="3">
    <location>
        <begin position="26"/>
        <end position="521"/>
    </location>
</feature>
<name>G5A884_PHYSP</name>
<dbReference type="InterPro" id="IPR050316">
    <property type="entry name" value="Tyrosinase/Hemocyanin"/>
</dbReference>
<evidence type="ECO:0000256" key="1">
    <source>
        <dbReference type="ARBA" id="ARBA00022723"/>
    </source>
</evidence>
<dbReference type="STRING" id="1094619.G5A884"/>
<dbReference type="GO" id="GO:0046872">
    <property type="term" value="F:metal ion binding"/>
    <property type="evidence" value="ECO:0007669"/>
    <property type="project" value="UniProtKB-KW"/>
</dbReference>
<dbReference type="PROSITE" id="PS51257">
    <property type="entry name" value="PROKAR_LIPOPROTEIN"/>
    <property type="match status" value="1"/>
</dbReference>
<keyword evidence="3" id="KW-0732">Signal</keyword>
<dbReference type="RefSeq" id="XP_009536282.1">
    <property type="nucleotide sequence ID" value="XM_009537987.1"/>
</dbReference>
<feature type="signal peptide" evidence="3">
    <location>
        <begin position="1"/>
        <end position="25"/>
    </location>
</feature>
<dbReference type="InterPro" id="IPR008922">
    <property type="entry name" value="Di-copper_centre_dom_sf"/>
</dbReference>
<accession>G5A884</accession>
<dbReference type="AlphaFoldDB" id="G5A884"/>
<dbReference type="GO" id="GO:0016491">
    <property type="term" value="F:oxidoreductase activity"/>
    <property type="evidence" value="ECO:0007669"/>
    <property type="project" value="InterPro"/>
</dbReference>
<proteinExistence type="predicted"/>
<dbReference type="EMBL" id="JH159161">
    <property type="protein sequence ID" value="EGZ08110.1"/>
    <property type="molecule type" value="Genomic_DNA"/>
</dbReference>
<evidence type="ECO:0000313" key="7">
    <source>
        <dbReference type="Proteomes" id="UP000002640"/>
    </source>
</evidence>
<dbReference type="PROSITE" id="PS00497">
    <property type="entry name" value="TYROSINASE_1"/>
    <property type="match status" value="1"/>
</dbReference>
<dbReference type="Gene3D" id="1.10.1280.10">
    <property type="entry name" value="Di-copper center containing domain from catechol oxidase"/>
    <property type="match status" value="1"/>
</dbReference>
<gene>
    <name evidence="6" type="ORF">PHYSODRAFT_255991</name>
</gene>
<dbReference type="PRINTS" id="PR00092">
    <property type="entry name" value="TYROSINASE"/>
</dbReference>
<feature type="domain" description="Tyrosinase copper-binding" evidence="4">
    <location>
        <begin position="82"/>
        <end position="99"/>
    </location>
</feature>
<dbReference type="PANTHER" id="PTHR11474">
    <property type="entry name" value="TYROSINASE FAMILY MEMBER"/>
    <property type="match status" value="1"/>
</dbReference>
<dbReference type="InterPro" id="IPR002227">
    <property type="entry name" value="Tyrosinase_Cu-bd"/>
</dbReference>
<dbReference type="GeneID" id="20638680"/>
<organism evidence="6 7">
    <name type="scientific">Phytophthora sojae (strain P6497)</name>
    <name type="common">Soybean stem and root rot agent</name>
    <name type="synonym">Phytophthora megasperma f. sp. glycines</name>
    <dbReference type="NCBI Taxonomy" id="1094619"/>
    <lineage>
        <taxon>Eukaryota</taxon>
        <taxon>Sar</taxon>
        <taxon>Stramenopiles</taxon>
        <taxon>Oomycota</taxon>
        <taxon>Peronosporomycetes</taxon>
        <taxon>Peronosporales</taxon>
        <taxon>Peronosporaceae</taxon>
        <taxon>Phytophthora</taxon>
    </lineage>
</organism>